<gene>
    <name evidence="2" type="ORF">FSP39_017637</name>
</gene>
<comment type="caution">
    <text evidence="2">The sequence shown here is derived from an EMBL/GenBank/DDBJ whole genome shotgun (WGS) entry which is preliminary data.</text>
</comment>
<feature type="compositionally biased region" description="Low complexity" evidence="1">
    <location>
        <begin position="114"/>
        <end position="149"/>
    </location>
</feature>
<feature type="region of interest" description="Disordered" evidence="1">
    <location>
        <begin position="212"/>
        <end position="438"/>
    </location>
</feature>
<feature type="compositionally biased region" description="Basic residues" evidence="1">
    <location>
        <begin position="226"/>
        <end position="236"/>
    </location>
</feature>
<feature type="region of interest" description="Disordered" evidence="1">
    <location>
        <begin position="1"/>
        <end position="52"/>
    </location>
</feature>
<accession>A0AA88YFI8</accession>
<sequence length="468" mass="49563">MADKPEVLSGGRQRHHTATSLRNTTLEQDSNTSLSNRRGSSGNSRKRTLSASAAEYSCTICKTVKQAERGHSGKSSQKPKENLVNNTLVAGLERQTRKRQKSQQSQRSRKDSLDSLGSVGSSTASSRRASSTGATERTSSSRKNSSGPRGRSGRRNSLDSTGSERKTPTRQRSIESNQKSEDNIYKVSNNLRSNSNATIVAGIPIVNSRTVKEQKNKTTLSSESKKQKRGKSKKKASQISPSTTSTNSPSDNPSTSTRTSSKRGHQRSSSRKTKVTDSPDFQPPIKKAKGRPTGSSTKKDKSHLESTSPIPDHSSSLAPKLDSLRRTTKNKKTGSCASSSGRRSSSLSKRQGVSGSSTRGGACVNSTDTSSGSRGSKSQTGTSLMSGQEGSNEASNSGSRNDDEATQNPAASSSGATAALASESETGGSRHGSSPGFVRGSRFAVTAIWCSGTQNAPALTQNHGRWNM</sequence>
<feature type="compositionally biased region" description="Low complexity" evidence="1">
    <location>
        <begin position="334"/>
        <end position="352"/>
    </location>
</feature>
<feature type="region of interest" description="Disordered" evidence="1">
    <location>
        <begin position="64"/>
        <end position="183"/>
    </location>
</feature>
<protein>
    <submittedName>
        <fullName evidence="2">Uncharacterized protein</fullName>
    </submittedName>
</protein>
<evidence type="ECO:0000313" key="3">
    <source>
        <dbReference type="Proteomes" id="UP001186944"/>
    </source>
</evidence>
<feature type="compositionally biased region" description="Polar residues" evidence="1">
    <location>
        <begin position="305"/>
        <end position="317"/>
    </location>
</feature>
<feature type="compositionally biased region" description="Basic residues" evidence="1">
    <location>
        <begin position="260"/>
        <end position="273"/>
    </location>
</feature>
<dbReference type="AlphaFoldDB" id="A0AA88YFI8"/>
<evidence type="ECO:0000313" key="2">
    <source>
        <dbReference type="EMBL" id="KAK3095691.1"/>
    </source>
</evidence>
<dbReference type="EMBL" id="VSWD01000008">
    <property type="protein sequence ID" value="KAK3095691.1"/>
    <property type="molecule type" value="Genomic_DNA"/>
</dbReference>
<feature type="compositionally biased region" description="Low complexity" evidence="1">
    <location>
        <begin position="30"/>
        <end position="43"/>
    </location>
</feature>
<feature type="compositionally biased region" description="Low complexity" evidence="1">
    <location>
        <begin position="410"/>
        <end position="427"/>
    </location>
</feature>
<organism evidence="2 3">
    <name type="scientific">Pinctada imbricata</name>
    <name type="common">Atlantic pearl-oyster</name>
    <name type="synonym">Pinctada martensii</name>
    <dbReference type="NCBI Taxonomy" id="66713"/>
    <lineage>
        <taxon>Eukaryota</taxon>
        <taxon>Metazoa</taxon>
        <taxon>Spiralia</taxon>
        <taxon>Lophotrochozoa</taxon>
        <taxon>Mollusca</taxon>
        <taxon>Bivalvia</taxon>
        <taxon>Autobranchia</taxon>
        <taxon>Pteriomorphia</taxon>
        <taxon>Pterioida</taxon>
        <taxon>Pterioidea</taxon>
        <taxon>Pteriidae</taxon>
        <taxon>Pinctada</taxon>
    </lineage>
</organism>
<proteinExistence type="predicted"/>
<reference evidence="2" key="1">
    <citation type="submission" date="2019-08" db="EMBL/GenBank/DDBJ databases">
        <title>The improved chromosome-level genome for the pearl oyster Pinctada fucata martensii using PacBio sequencing and Hi-C.</title>
        <authorList>
            <person name="Zheng Z."/>
        </authorList>
    </citation>
    <scope>NUCLEOTIDE SEQUENCE</scope>
    <source>
        <strain evidence="2">ZZ-2019</strain>
        <tissue evidence="2">Adductor muscle</tissue>
    </source>
</reference>
<feature type="compositionally biased region" description="Polar residues" evidence="1">
    <location>
        <begin position="18"/>
        <end position="29"/>
    </location>
</feature>
<evidence type="ECO:0000256" key="1">
    <source>
        <dbReference type="SAM" id="MobiDB-lite"/>
    </source>
</evidence>
<feature type="compositionally biased region" description="Low complexity" evidence="1">
    <location>
        <begin position="240"/>
        <end position="259"/>
    </location>
</feature>
<dbReference type="Proteomes" id="UP001186944">
    <property type="component" value="Unassembled WGS sequence"/>
</dbReference>
<feature type="compositionally biased region" description="Polar residues" evidence="1">
    <location>
        <begin position="353"/>
        <end position="399"/>
    </location>
</feature>
<keyword evidence="3" id="KW-1185">Reference proteome</keyword>
<name>A0AA88YFI8_PINIB</name>